<dbReference type="Pfam" id="PF02769">
    <property type="entry name" value="AIRS_C"/>
    <property type="match status" value="1"/>
</dbReference>
<protein>
    <submittedName>
        <fullName evidence="3">Phosphoribosylformylglycinamidine synthase, synthetase subunit</fullName>
        <ecNumber evidence="3">6.3.5.3</ecNumber>
    </submittedName>
</protein>
<dbReference type="GO" id="GO:0006189">
    <property type="term" value="P:'de novo' IMP biosynthetic process"/>
    <property type="evidence" value="ECO:0007669"/>
    <property type="project" value="InterPro"/>
</dbReference>
<gene>
    <name evidence="3" type="ORF">AVDCRST_MAG96-1500</name>
</gene>
<dbReference type="EC" id="6.3.5.3" evidence="3"/>
<dbReference type="InterPro" id="IPR036676">
    <property type="entry name" value="PurM-like_C_sf"/>
</dbReference>
<dbReference type="EMBL" id="CADCVN010000567">
    <property type="protein sequence ID" value="CAA9490793.1"/>
    <property type="molecule type" value="Genomic_DNA"/>
</dbReference>
<dbReference type="InterPro" id="IPR010074">
    <property type="entry name" value="PRibForGlyAmidine_synth_PurL"/>
</dbReference>
<evidence type="ECO:0000259" key="2">
    <source>
        <dbReference type="Pfam" id="PF02769"/>
    </source>
</evidence>
<name>A0A6J4SAW9_9BACT</name>
<dbReference type="AlphaFoldDB" id="A0A6J4SAW9"/>
<accession>A0A6J4SAW9</accession>
<reference evidence="3" key="1">
    <citation type="submission" date="2020-02" db="EMBL/GenBank/DDBJ databases">
        <authorList>
            <person name="Meier V. D."/>
        </authorList>
    </citation>
    <scope>NUCLEOTIDE SEQUENCE</scope>
    <source>
        <strain evidence="3">AVDCRST_MAG96</strain>
    </source>
</reference>
<sequence length="172" mass="19517">MEEEFRLQETIKQLIKKKLLQSVHDISEGGLITALFESGFHRGLGFDVQQSATNIRKDAYWFGEAQSRVVISCTLKNAEEVLSQLKELNVPYEYLGIVTDNNIDMEGEYWGHIYEWKELYNTAIERMLAPTLKEEGGQETPALKGGERGETKNYKEEAAKEALTLKGEVKGV</sequence>
<dbReference type="SUPFAM" id="SSF56042">
    <property type="entry name" value="PurM C-terminal domain-like"/>
    <property type="match status" value="1"/>
</dbReference>
<feature type="domain" description="PurM-like C-terminal" evidence="2">
    <location>
        <begin position="6"/>
        <end position="101"/>
    </location>
</feature>
<organism evidence="3">
    <name type="scientific">uncultured Segetibacter sp</name>
    <dbReference type="NCBI Taxonomy" id="481133"/>
    <lineage>
        <taxon>Bacteria</taxon>
        <taxon>Pseudomonadati</taxon>
        <taxon>Bacteroidota</taxon>
        <taxon>Chitinophagia</taxon>
        <taxon>Chitinophagales</taxon>
        <taxon>Chitinophagaceae</taxon>
        <taxon>Segetibacter</taxon>
        <taxon>environmental samples</taxon>
    </lineage>
</organism>
<evidence type="ECO:0000313" key="3">
    <source>
        <dbReference type="EMBL" id="CAA9490793.1"/>
    </source>
</evidence>
<dbReference type="Gene3D" id="3.90.650.10">
    <property type="entry name" value="PurM-like C-terminal domain"/>
    <property type="match status" value="1"/>
</dbReference>
<dbReference type="PANTHER" id="PTHR43555:SF1">
    <property type="entry name" value="PHOSPHORIBOSYLFORMYLGLYCINAMIDINE SYNTHASE SUBUNIT PURL"/>
    <property type="match status" value="1"/>
</dbReference>
<dbReference type="GO" id="GO:0004642">
    <property type="term" value="F:phosphoribosylformylglycinamidine synthase activity"/>
    <property type="evidence" value="ECO:0007669"/>
    <property type="project" value="UniProtKB-EC"/>
</dbReference>
<keyword evidence="3" id="KW-0436">Ligase</keyword>
<proteinExistence type="predicted"/>
<evidence type="ECO:0000256" key="1">
    <source>
        <dbReference type="SAM" id="MobiDB-lite"/>
    </source>
</evidence>
<feature type="compositionally biased region" description="Basic and acidic residues" evidence="1">
    <location>
        <begin position="145"/>
        <end position="157"/>
    </location>
</feature>
<dbReference type="PANTHER" id="PTHR43555">
    <property type="entry name" value="PHOSPHORIBOSYLFORMYLGLYCINAMIDINE SYNTHASE SUBUNIT PURL"/>
    <property type="match status" value="1"/>
</dbReference>
<feature type="region of interest" description="Disordered" evidence="1">
    <location>
        <begin position="134"/>
        <end position="157"/>
    </location>
</feature>
<dbReference type="InterPro" id="IPR010918">
    <property type="entry name" value="PurM-like_C_dom"/>
</dbReference>